<reference evidence="1" key="1">
    <citation type="journal article" date="2015" name="Appl. Environ. Microbiol.">
        <title>Extensive Genetic Variability Linked to IS26 Insertions in the fljB Promoter Region of Atypical Monophasic Variants of Salmonella enterica Serovar Typhimurium.</title>
        <authorList>
            <person name="Boland C."/>
            <person name="Bertrand S."/>
            <person name="Mattheus W."/>
            <person name="Dierick K."/>
            <person name="Jasson V."/>
            <person name="Rosseel T."/>
            <person name="Van Borm S."/>
            <person name="Mahillon J."/>
            <person name="Wattiau P."/>
        </authorList>
    </citation>
    <scope>NUCLEOTIDE SEQUENCE</scope>
    <source>
        <strain evidence="1">VAR-2009/08643/1</strain>
    </source>
</reference>
<proteinExistence type="predicted"/>
<evidence type="ECO:0000313" key="1">
    <source>
        <dbReference type="EMBL" id="AJR16885.1"/>
    </source>
</evidence>
<organism evidence="1">
    <name type="scientific">Salmonella enterica subsp. enterica serovar 4,5:i:-</name>
    <dbReference type="NCBI Taxonomy" id="1619252"/>
    <lineage>
        <taxon>Bacteria</taxon>
        <taxon>Pseudomonadati</taxon>
        <taxon>Pseudomonadota</taxon>
        <taxon>Gammaproteobacteria</taxon>
        <taxon>Enterobacterales</taxon>
        <taxon>Enterobacteriaceae</taxon>
        <taxon>Salmonella</taxon>
    </lineage>
</organism>
<name>A0A0D3QTL1_SALET</name>
<gene>
    <name evidence="1" type="ORF">STM2743</name>
</gene>
<protein>
    <submittedName>
        <fullName evidence="1">Putative cytoplasmic protein</fullName>
    </submittedName>
</protein>
<accession>A0A0D3QTL1</accession>
<sequence>MQGLTMDDISLSIARNMFHLQVYESDGVRFEDLFSKIMYYKSPDFQQVKPYGNIGDRKNDGFIKGQGVYYQVYAPEDASNNVLAAVNKIKDDFEGLRDYWHDICPIKKYYFVLNDKYKGSLPQLHKELIVLQSDFNLIDTGVIVAKDLERELFNLPDDMIRSVVGHLPDIDHEEYMFVSGFTCFISAWINFEKIARHKVFSAKQPNRPLFIGKVVNALVKNKIISRQDATFIKKITEVRNSLVHGVSMLVPKKNEIDMLIFITEKIKPAGVCRLD</sequence>
<dbReference type="EMBL" id="KJ999732">
    <property type="protein sequence ID" value="AJR16885.1"/>
    <property type="molecule type" value="Genomic_DNA"/>
</dbReference>
<dbReference type="SMR" id="A0A0D3QTL1"/>
<dbReference type="AlphaFoldDB" id="A0A0D3QTL1"/>